<name>A0A3G8ZNH4_9ACTN</name>
<dbReference type="Proteomes" id="UP000268084">
    <property type="component" value="Chromosome"/>
</dbReference>
<proteinExistence type="predicted"/>
<evidence type="ECO:0000313" key="1">
    <source>
        <dbReference type="EMBL" id="AZI58882.1"/>
    </source>
</evidence>
<dbReference type="EMBL" id="CP034170">
    <property type="protein sequence ID" value="AZI58882.1"/>
    <property type="molecule type" value="Genomic_DNA"/>
</dbReference>
<protein>
    <submittedName>
        <fullName evidence="1">Uncharacterized protein</fullName>
    </submittedName>
</protein>
<sequence>MRQVSFHGEFRLIGLSRDQMPTVAEAIMEEMLKLEESGTGLFDSAVSVDVGKFLVEIETIASATDFDVATAIIRSSVRSAFHATGGHTAGWDDVVIEQQRDNMKLLSA</sequence>
<evidence type="ECO:0000313" key="2">
    <source>
        <dbReference type="Proteomes" id="UP000268084"/>
    </source>
</evidence>
<dbReference type="KEGG" id="nak:EH165_12770"/>
<reference evidence="1 2" key="2">
    <citation type="submission" date="2018-12" db="EMBL/GenBank/DDBJ databases">
        <title>Nakamurella antarcticus sp. nov., isolated from Antarctica South Shetland Islands soil.</title>
        <authorList>
            <person name="Peng F."/>
        </authorList>
    </citation>
    <scope>NUCLEOTIDE SEQUENCE [LARGE SCALE GENOMIC DNA]</scope>
    <source>
        <strain evidence="1 2">S14-144</strain>
    </source>
</reference>
<organism evidence="1 2">
    <name type="scientific">Nakamurella antarctica</name>
    <dbReference type="NCBI Taxonomy" id="1902245"/>
    <lineage>
        <taxon>Bacteria</taxon>
        <taxon>Bacillati</taxon>
        <taxon>Actinomycetota</taxon>
        <taxon>Actinomycetes</taxon>
        <taxon>Nakamurellales</taxon>
        <taxon>Nakamurellaceae</taxon>
        <taxon>Nakamurella</taxon>
    </lineage>
</organism>
<dbReference type="RefSeq" id="WP_124799786.1">
    <property type="nucleotide sequence ID" value="NZ_CP034170.1"/>
</dbReference>
<reference evidence="1 2" key="1">
    <citation type="submission" date="2018-11" db="EMBL/GenBank/DDBJ databases">
        <authorList>
            <person name="Da X."/>
        </authorList>
    </citation>
    <scope>NUCLEOTIDE SEQUENCE [LARGE SCALE GENOMIC DNA]</scope>
    <source>
        <strain evidence="1 2">S14-144</strain>
    </source>
</reference>
<accession>A0A3G8ZNH4</accession>
<dbReference type="OrthoDB" id="10006612at2"/>
<dbReference type="AlphaFoldDB" id="A0A3G8ZNH4"/>
<keyword evidence="2" id="KW-1185">Reference proteome</keyword>
<gene>
    <name evidence="1" type="ORF">EH165_12770</name>
</gene>